<evidence type="ECO:0000313" key="1">
    <source>
        <dbReference type="EMBL" id="KDP22461.1"/>
    </source>
</evidence>
<dbReference type="Proteomes" id="UP000027138">
    <property type="component" value="Unassembled WGS sequence"/>
</dbReference>
<evidence type="ECO:0000313" key="2">
    <source>
        <dbReference type="Proteomes" id="UP000027138"/>
    </source>
</evidence>
<name>A0A067JEX9_JATCU</name>
<keyword evidence="2" id="KW-1185">Reference proteome</keyword>
<proteinExistence type="predicted"/>
<organism evidence="1 2">
    <name type="scientific">Jatropha curcas</name>
    <name type="common">Barbados nut</name>
    <dbReference type="NCBI Taxonomy" id="180498"/>
    <lineage>
        <taxon>Eukaryota</taxon>
        <taxon>Viridiplantae</taxon>
        <taxon>Streptophyta</taxon>
        <taxon>Embryophyta</taxon>
        <taxon>Tracheophyta</taxon>
        <taxon>Spermatophyta</taxon>
        <taxon>Magnoliopsida</taxon>
        <taxon>eudicotyledons</taxon>
        <taxon>Gunneridae</taxon>
        <taxon>Pentapetalae</taxon>
        <taxon>rosids</taxon>
        <taxon>fabids</taxon>
        <taxon>Malpighiales</taxon>
        <taxon>Euphorbiaceae</taxon>
        <taxon>Crotonoideae</taxon>
        <taxon>Jatropheae</taxon>
        <taxon>Jatropha</taxon>
    </lineage>
</organism>
<accession>A0A067JEX9</accession>
<gene>
    <name evidence="1" type="ORF">JCGZ_26292</name>
</gene>
<dbReference type="OrthoDB" id="605328at2759"/>
<reference evidence="1 2" key="1">
    <citation type="journal article" date="2014" name="PLoS ONE">
        <title>Global Analysis of Gene Expression Profiles in Physic Nut (Jatropha curcas L.) Seedlings Exposed to Salt Stress.</title>
        <authorList>
            <person name="Zhang L."/>
            <person name="Zhang C."/>
            <person name="Wu P."/>
            <person name="Chen Y."/>
            <person name="Li M."/>
            <person name="Jiang H."/>
            <person name="Wu G."/>
        </authorList>
    </citation>
    <scope>NUCLEOTIDE SEQUENCE [LARGE SCALE GENOMIC DNA]</scope>
    <source>
        <strain evidence="2">cv. GZQX0401</strain>
        <tissue evidence="1">Young leaves</tissue>
    </source>
</reference>
<sequence>MLSSSEETVAHNRLLSPCALSLCKSILFKKAEDEHPIDGPFKTLDFVYDPLGPSFYFDVDEEQVKEMPMPAIPDKSQWRRVEYFGECKGHLYLVEIVKCRIDLDEMITSYMDPLFSEDQVFQIMYIVKGESDDDDGSYLVLRIPTKIIRYNLKDDTVEKLCDFIAPFDPGDGLYYLEPYYAYEYIRSYSCV</sequence>
<dbReference type="EMBL" id="KK915447">
    <property type="protein sequence ID" value="KDP22461.1"/>
    <property type="molecule type" value="Genomic_DNA"/>
</dbReference>
<dbReference type="AlphaFoldDB" id="A0A067JEX9"/>
<protein>
    <submittedName>
        <fullName evidence="1">Uncharacterized protein</fullName>
    </submittedName>
</protein>